<feature type="region of interest" description="Disordered" evidence="1">
    <location>
        <begin position="179"/>
        <end position="200"/>
    </location>
</feature>
<dbReference type="OrthoDB" id="9135112at2"/>
<dbReference type="Proteomes" id="UP000243502">
    <property type="component" value="Chromosome 3"/>
</dbReference>
<organism evidence="2 3">
    <name type="scientific">Paraburkholderia terrae</name>
    <dbReference type="NCBI Taxonomy" id="311230"/>
    <lineage>
        <taxon>Bacteria</taxon>
        <taxon>Pseudomonadati</taxon>
        <taxon>Pseudomonadota</taxon>
        <taxon>Betaproteobacteria</taxon>
        <taxon>Burkholderiales</taxon>
        <taxon>Burkholderiaceae</taxon>
        <taxon>Paraburkholderia</taxon>
    </lineage>
</organism>
<evidence type="ECO:0000313" key="3">
    <source>
        <dbReference type="Proteomes" id="UP000243502"/>
    </source>
</evidence>
<dbReference type="EMBL" id="CP026113">
    <property type="protein sequence ID" value="AUT64990.1"/>
    <property type="molecule type" value="Genomic_DNA"/>
</dbReference>
<proteinExistence type="predicted"/>
<dbReference type="RefSeq" id="WP_042304796.1">
    <property type="nucleotide sequence ID" value="NZ_CP026113.1"/>
</dbReference>
<evidence type="ECO:0000256" key="1">
    <source>
        <dbReference type="SAM" id="MobiDB-lite"/>
    </source>
</evidence>
<gene>
    <name evidence="2" type="ORF">C2L65_35965</name>
</gene>
<accession>A0A2I8EZU0</accession>
<dbReference type="AlphaFoldDB" id="A0A2I8EZU0"/>
<evidence type="ECO:0000313" key="2">
    <source>
        <dbReference type="EMBL" id="AUT64990.1"/>
    </source>
</evidence>
<dbReference type="KEGG" id="pter:C2L65_35965"/>
<feature type="compositionally biased region" description="Basic and acidic residues" evidence="1">
    <location>
        <begin position="181"/>
        <end position="197"/>
    </location>
</feature>
<sequence>MTSIKKSSPVLREVLIQFSVEQDTPDQQLLDYYVEKYPQFESQLRSLASQLMDAGGEAHQLEGEAGSLDSRDIEEATVSVSVFQSRYFDETGCVFGESRDDAKSIENRLSSLERPAYRNLASRLGINTLVLNQLRDREIDSTTVSRRFTERLARELNASVEVIRQFLSLPAAISPMASFKAEGKPQNKSKESFEEALMHSGLNEEQIRSLLD</sequence>
<protein>
    <submittedName>
        <fullName evidence="2">Uncharacterized protein</fullName>
    </submittedName>
</protein>
<reference evidence="2 3" key="1">
    <citation type="submission" date="2018-01" db="EMBL/GenBank/DDBJ databases">
        <title>Species boundaries and ecological features among Paraburkholderia terrae DSMZ17804T, P. hospita DSMZ17164T and P. caribensis DSMZ13236T.</title>
        <authorList>
            <person name="Pratama A.A."/>
        </authorList>
    </citation>
    <scope>NUCLEOTIDE SEQUENCE [LARGE SCALE GENOMIC DNA]</scope>
    <source>
        <strain evidence="2 3">DSM 17804</strain>
    </source>
</reference>
<name>A0A2I8EZU0_9BURK</name>